<dbReference type="Gene3D" id="3.20.20.70">
    <property type="entry name" value="Aldolase class I"/>
    <property type="match status" value="1"/>
</dbReference>
<dbReference type="PANTHER" id="PTHR21139:SF42">
    <property type="entry name" value="TRIOSEPHOSPHATE ISOMERASE"/>
    <property type="match status" value="1"/>
</dbReference>
<dbReference type="PROSITE" id="PS51440">
    <property type="entry name" value="TIM_2"/>
    <property type="match status" value="1"/>
</dbReference>
<dbReference type="InterPro" id="IPR000652">
    <property type="entry name" value="Triosephosphate_isomerase"/>
</dbReference>
<evidence type="ECO:0000313" key="4">
    <source>
        <dbReference type="EMBL" id="KZL88991.1"/>
    </source>
</evidence>
<name>A0A162QUN7_9CLOT</name>
<protein>
    <recommendedName>
        <fullName evidence="3">Triosephosphate isomerase</fullName>
        <ecNumber evidence="3">5.3.1.1</ecNumber>
    </recommendedName>
</protein>
<dbReference type="InterPro" id="IPR020861">
    <property type="entry name" value="Triosephosphate_isomerase_AS"/>
</dbReference>
<dbReference type="GO" id="GO:0006094">
    <property type="term" value="P:gluconeogenesis"/>
    <property type="evidence" value="ECO:0007669"/>
    <property type="project" value="UniProtKB-UniPathway"/>
</dbReference>
<gene>
    <name evidence="4" type="primary">pgk</name>
    <name evidence="4" type="synonym">tpi_2</name>
    <name evidence="4" type="ORF">CLMAG_56890</name>
</gene>
<dbReference type="UniPathway" id="UPA00109">
    <property type="reaction ID" value="UER00189"/>
</dbReference>
<evidence type="ECO:0000313" key="5">
    <source>
        <dbReference type="Proteomes" id="UP000076603"/>
    </source>
</evidence>
<keyword evidence="2 3" id="KW-0413">Isomerase</keyword>
<comment type="subunit">
    <text evidence="3">Homodimer.</text>
</comment>
<dbReference type="AlphaFoldDB" id="A0A162QUN7"/>
<comment type="catalytic activity">
    <reaction evidence="3">
        <text>D-glyceraldehyde 3-phosphate = dihydroxyacetone phosphate</text>
        <dbReference type="Rhea" id="RHEA:18585"/>
        <dbReference type="ChEBI" id="CHEBI:57642"/>
        <dbReference type="ChEBI" id="CHEBI:59776"/>
        <dbReference type="EC" id="5.3.1.1"/>
    </reaction>
</comment>
<dbReference type="InterPro" id="IPR013785">
    <property type="entry name" value="Aldolase_TIM"/>
</dbReference>
<dbReference type="OrthoDB" id="9809429at2"/>
<evidence type="ECO:0000256" key="1">
    <source>
        <dbReference type="ARBA" id="ARBA00007422"/>
    </source>
</evidence>
<accession>A0A162QUN7</accession>
<comment type="pathway">
    <text evidence="3">Carbohydrate biosynthesis; gluconeogenesis.</text>
</comment>
<dbReference type="Pfam" id="PF00121">
    <property type="entry name" value="TIM"/>
    <property type="match status" value="1"/>
</dbReference>
<organism evidence="4 5">
    <name type="scientific">Clostridium magnum DSM 2767</name>
    <dbReference type="NCBI Taxonomy" id="1121326"/>
    <lineage>
        <taxon>Bacteria</taxon>
        <taxon>Bacillati</taxon>
        <taxon>Bacillota</taxon>
        <taxon>Clostridia</taxon>
        <taxon>Eubacteriales</taxon>
        <taxon>Clostridiaceae</taxon>
        <taxon>Clostridium</taxon>
    </lineage>
</organism>
<comment type="caution">
    <text evidence="4">The sequence shown here is derived from an EMBL/GenBank/DDBJ whole genome shotgun (WGS) entry which is preliminary data.</text>
</comment>
<dbReference type="CDD" id="cd00311">
    <property type="entry name" value="TIM"/>
    <property type="match status" value="1"/>
</dbReference>
<dbReference type="PROSITE" id="PS00171">
    <property type="entry name" value="TIM_1"/>
    <property type="match status" value="1"/>
</dbReference>
<evidence type="ECO:0000256" key="3">
    <source>
        <dbReference type="RuleBase" id="RU363013"/>
    </source>
</evidence>
<dbReference type="EMBL" id="LWAE01000012">
    <property type="protein sequence ID" value="KZL88991.1"/>
    <property type="molecule type" value="Genomic_DNA"/>
</dbReference>
<dbReference type="PANTHER" id="PTHR21139">
    <property type="entry name" value="TRIOSEPHOSPHATE ISOMERASE"/>
    <property type="match status" value="1"/>
</dbReference>
<evidence type="ECO:0000256" key="2">
    <source>
        <dbReference type="ARBA" id="ARBA00023235"/>
    </source>
</evidence>
<dbReference type="GO" id="GO:0046166">
    <property type="term" value="P:glyceraldehyde-3-phosphate biosynthetic process"/>
    <property type="evidence" value="ECO:0007669"/>
    <property type="project" value="TreeGrafter"/>
</dbReference>
<keyword evidence="5" id="KW-1185">Reference proteome</keyword>
<dbReference type="NCBIfam" id="TIGR00419">
    <property type="entry name" value="tim"/>
    <property type="match status" value="1"/>
</dbReference>
<dbReference type="InterPro" id="IPR035990">
    <property type="entry name" value="TIM_sf"/>
</dbReference>
<dbReference type="GO" id="GO:0005829">
    <property type="term" value="C:cytosol"/>
    <property type="evidence" value="ECO:0007669"/>
    <property type="project" value="TreeGrafter"/>
</dbReference>
<dbReference type="EC" id="5.3.1.1" evidence="3"/>
<keyword evidence="3" id="KW-0312">Gluconeogenesis</keyword>
<dbReference type="NCBIfam" id="NF000722">
    <property type="entry name" value="PRK00042.2-1"/>
    <property type="match status" value="1"/>
</dbReference>
<dbReference type="GO" id="GO:0006096">
    <property type="term" value="P:glycolytic process"/>
    <property type="evidence" value="ECO:0007669"/>
    <property type="project" value="UniProtKB-UniRule"/>
</dbReference>
<proteinExistence type="inferred from homology"/>
<sequence length="268" mass="30595">MERLDKLYIGTNTKMYKTIKDTEEFVSKLYELTADINREEMELFVIPSFTTLNNARKTVSKEQLMLGAQNMCWEEQGQYTGEISPIMLQEIGIDLVMIGHSERRHIFCERDLEENKKVISAIEHGFTALLCVGETEEQKENGISDEILRVQLKCGLKNVTKAMAEKLWIAYEPVWAIGVNGKPASAEYANEKQAVIKRCLMELFGEESGSEIPVLYGGSVNNQNAPELIEKENIDGLFIGRSAWNAENFSNIIHMVMPLFKERKIKYK</sequence>
<comment type="subcellular location">
    <subcellularLocation>
        <location evidence="3">Cytoplasm</location>
    </subcellularLocation>
</comment>
<dbReference type="GO" id="GO:0019563">
    <property type="term" value="P:glycerol catabolic process"/>
    <property type="evidence" value="ECO:0007669"/>
    <property type="project" value="TreeGrafter"/>
</dbReference>
<dbReference type="SUPFAM" id="SSF51351">
    <property type="entry name" value="Triosephosphate isomerase (TIM)"/>
    <property type="match status" value="1"/>
</dbReference>
<dbReference type="GO" id="GO:0004807">
    <property type="term" value="F:triose-phosphate isomerase activity"/>
    <property type="evidence" value="ECO:0007669"/>
    <property type="project" value="UniProtKB-UniRule"/>
</dbReference>
<dbReference type="STRING" id="1121326.CLMAG_56890"/>
<reference evidence="4 5" key="1">
    <citation type="submission" date="2016-04" db="EMBL/GenBank/DDBJ databases">
        <title>Genome sequence of Clostridium magnum DSM 2767.</title>
        <authorList>
            <person name="Poehlein A."/>
            <person name="Uhlig R."/>
            <person name="Fischer R."/>
            <person name="Bahl H."/>
            <person name="Daniel R."/>
        </authorList>
    </citation>
    <scope>NUCLEOTIDE SEQUENCE [LARGE SCALE GENOMIC DNA]</scope>
    <source>
        <strain evidence="4 5">DSM 2767</strain>
    </source>
</reference>
<comment type="similarity">
    <text evidence="1 3">Belongs to the triosephosphate isomerase family.</text>
</comment>
<comment type="pathway">
    <text evidence="3">Carbohydrate degradation; glycolysis; D-glyceraldehyde 3-phosphate from glycerone phosphate: step 1/1.</text>
</comment>
<dbReference type="PATRIC" id="fig|1121326.3.peg.5745"/>
<keyword evidence="3" id="KW-0324">Glycolysis</keyword>
<dbReference type="RefSeq" id="WP_066630220.1">
    <property type="nucleotide sequence ID" value="NZ_FQXL01000020.1"/>
</dbReference>
<dbReference type="UniPathway" id="UPA00138"/>
<keyword evidence="3" id="KW-0963">Cytoplasm</keyword>
<dbReference type="Proteomes" id="UP000076603">
    <property type="component" value="Unassembled WGS sequence"/>
</dbReference>